<accession>A0A6N8CN20</accession>
<gene>
    <name evidence="1" type="ORF">GMB86_05440</name>
</gene>
<evidence type="ECO:0000313" key="1">
    <source>
        <dbReference type="EMBL" id="MTT31462.1"/>
    </source>
</evidence>
<dbReference type="Proteomes" id="UP000440978">
    <property type="component" value="Unassembled WGS sequence"/>
</dbReference>
<dbReference type="OrthoDB" id="2680331at2"/>
<name>A0A6N8CN20_9BACI</name>
<protein>
    <submittedName>
        <fullName evidence="1">Uncharacterized protein</fullName>
    </submittedName>
</protein>
<sequence>MVVFIMFDDDFDIDDGVYAVPSHYKVKVRALLEYCKSKNVDVEDLTEEEIKQFVVYKKNPLLEDD</sequence>
<dbReference type="EMBL" id="WNHB01000006">
    <property type="protein sequence ID" value="MTT31462.1"/>
    <property type="molecule type" value="Genomic_DNA"/>
</dbReference>
<organism evidence="1 2">
    <name type="scientific">Terrilactibacillus tamarindi</name>
    <dbReference type="NCBI Taxonomy" id="2599694"/>
    <lineage>
        <taxon>Bacteria</taxon>
        <taxon>Bacillati</taxon>
        <taxon>Bacillota</taxon>
        <taxon>Bacilli</taxon>
        <taxon>Bacillales</taxon>
        <taxon>Bacillaceae</taxon>
        <taxon>Terrilactibacillus</taxon>
    </lineage>
</organism>
<evidence type="ECO:0000313" key="2">
    <source>
        <dbReference type="Proteomes" id="UP000440978"/>
    </source>
</evidence>
<proteinExistence type="predicted"/>
<comment type="caution">
    <text evidence="1">The sequence shown here is derived from an EMBL/GenBank/DDBJ whole genome shotgun (WGS) entry which is preliminary data.</text>
</comment>
<reference evidence="1 2" key="1">
    <citation type="submission" date="2019-11" db="EMBL/GenBank/DDBJ databases">
        <title>Terrilactibacillus tamarindus sp. nov. BCM23-1 isolated from bark of Tamarindus indica.</title>
        <authorList>
            <person name="Kingkaew E."/>
            <person name="Tanasupawat S."/>
        </authorList>
    </citation>
    <scope>NUCLEOTIDE SEQUENCE [LARGE SCALE GENOMIC DNA]</scope>
    <source>
        <strain evidence="1 2">BCM23-1</strain>
    </source>
</reference>
<dbReference type="AlphaFoldDB" id="A0A6N8CN20"/>
<keyword evidence="2" id="KW-1185">Reference proteome</keyword>